<gene>
    <name evidence="2" type="ORF">DHEL01_v202752</name>
</gene>
<dbReference type="OrthoDB" id="3793724at2759"/>
<reference evidence="2" key="1">
    <citation type="submission" date="2017-09" db="EMBL/GenBank/DDBJ databases">
        <title>Polyketide synthases of a Diaporthe helianthi virulent isolate.</title>
        <authorList>
            <person name="Baroncelli R."/>
        </authorList>
    </citation>
    <scope>NUCLEOTIDE SEQUENCE [LARGE SCALE GENOMIC DNA]</scope>
    <source>
        <strain evidence="2">7/96</strain>
    </source>
</reference>
<keyword evidence="3" id="KW-1185">Reference proteome</keyword>
<feature type="signal peptide" evidence="1">
    <location>
        <begin position="1"/>
        <end position="19"/>
    </location>
</feature>
<feature type="chain" id="PRO_5015109902" evidence="1">
    <location>
        <begin position="20"/>
        <end position="162"/>
    </location>
</feature>
<evidence type="ECO:0000256" key="1">
    <source>
        <dbReference type="SAM" id="SignalP"/>
    </source>
</evidence>
<name>A0A2P5I8L8_DIAHE</name>
<keyword evidence="1" id="KW-0732">Signal</keyword>
<organism evidence="2 3">
    <name type="scientific">Diaporthe helianthi</name>
    <dbReference type="NCBI Taxonomy" id="158607"/>
    <lineage>
        <taxon>Eukaryota</taxon>
        <taxon>Fungi</taxon>
        <taxon>Dikarya</taxon>
        <taxon>Ascomycota</taxon>
        <taxon>Pezizomycotina</taxon>
        <taxon>Sordariomycetes</taxon>
        <taxon>Sordariomycetidae</taxon>
        <taxon>Diaporthales</taxon>
        <taxon>Diaporthaceae</taxon>
        <taxon>Diaporthe</taxon>
    </lineage>
</organism>
<evidence type="ECO:0000313" key="3">
    <source>
        <dbReference type="Proteomes" id="UP000094444"/>
    </source>
</evidence>
<accession>A0A2P5I8L8</accession>
<dbReference type="InParanoid" id="A0A2P5I8L8"/>
<dbReference type="Proteomes" id="UP000094444">
    <property type="component" value="Unassembled WGS sequence"/>
</dbReference>
<comment type="caution">
    <text evidence="2">The sequence shown here is derived from an EMBL/GenBank/DDBJ whole genome shotgun (WGS) entry which is preliminary data.</text>
</comment>
<dbReference type="AlphaFoldDB" id="A0A2P5I8L8"/>
<proteinExistence type="predicted"/>
<dbReference type="EMBL" id="MAVT02000155">
    <property type="protein sequence ID" value="POS78852.1"/>
    <property type="molecule type" value="Genomic_DNA"/>
</dbReference>
<protein>
    <submittedName>
        <fullName evidence="2">Uncharacterized protein</fullName>
    </submittedName>
</protein>
<evidence type="ECO:0000313" key="2">
    <source>
        <dbReference type="EMBL" id="POS78852.1"/>
    </source>
</evidence>
<sequence length="162" mass="17574">MYTTKALLALLPLATLATAWDQKLCNGIGGCQDLTWISDFGYKCPSGAQIGMQPTAHALTEIAAGNYEYVSSDEFPATCERKEDTPGPSETTHLIKYAVPEGEGAGVITFYGYITDRCTETVVANPGDCYFAKPNPSIFTPCRVTEKDIKTFCKQDPALNLD</sequence>